<gene>
    <name evidence="5" type="ordered locus">LLO_2978</name>
</gene>
<organism evidence="5 6">
    <name type="scientific">Legionella longbeachae serogroup 1 (strain NSW150)</name>
    <dbReference type="NCBI Taxonomy" id="661367"/>
    <lineage>
        <taxon>Bacteria</taxon>
        <taxon>Pseudomonadati</taxon>
        <taxon>Pseudomonadota</taxon>
        <taxon>Gammaproteobacteria</taxon>
        <taxon>Legionellales</taxon>
        <taxon>Legionellaceae</taxon>
        <taxon>Legionella</taxon>
    </lineage>
</organism>
<accession>D3HLU5</accession>
<feature type="domain" description="N-acetyltransferase" evidence="4">
    <location>
        <begin position="2"/>
        <end position="163"/>
    </location>
</feature>
<dbReference type="PROSITE" id="PS51186">
    <property type="entry name" value="GNAT"/>
    <property type="match status" value="1"/>
</dbReference>
<keyword evidence="1 5" id="KW-0808">Transferase</keyword>
<dbReference type="Gene3D" id="3.40.630.30">
    <property type="match status" value="1"/>
</dbReference>
<dbReference type="InterPro" id="IPR000182">
    <property type="entry name" value="GNAT_dom"/>
</dbReference>
<evidence type="ECO:0000256" key="2">
    <source>
        <dbReference type="ARBA" id="ARBA00023315"/>
    </source>
</evidence>
<evidence type="ECO:0000313" key="6">
    <source>
        <dbReference type="Proteomes" id="UP000001060"/>
    </source>
</evidence>
<dbReference type="OrthoDB" id="9801669at2"/>
<evidence type="ECO:0000259" key="4">
    <source>
        <dbReference type="PROSITE" id="PS51186"/>
    </source>
</evidence>
<dbReference type="CDD" id="cd04301">
    <property type="entry name" value="NAT_SF"/>
    <property type="match status" value="1"/>
</dbReference>
<dbReference type="STRING" id="661367.LLO_2978"/>
<dbReference type="Proteomes" id="UP000001060">
    <property type="component" value="Chromosome"/>
</dbReference>
<keyword evidence="6" id="KW-1185">Reference proteome</keyword>
<sequence>MMVLREPSAQDETVFISTMKNSRSFHLPFIIAPCTSEEFQTYVNKSKQESEKYYIAWDDNQQIIGVFNISGIIRGAFKSAYLGYYASVEHQGKGLMSQALKLVLKEIFTTLDLHRIEVNIQPTNTASIQLATKNAFIKEGFSPRYLKINGIWQDHFRFALTFEDWEANQQ</sequence>
<dbReference type="HOGENOM" id="CLU_013985_40_1_6"/>
<evidence type="ECO:0000256" key="3">
    <source>
        <dbReference type="ARBA" id="ARBA00038502"/>
    </source>
</evidence>
<dbReference type="SUPFAM" id="SSF55729">
    <property type="entry name" value="Acyl-CoA N-acyltransferases (Nat)"/>
    <property type="match status" value="1"/>
</dbReference>
<dbReference type="EMBL" id="FN650140">
    <property type="protein sequence ID" value="CBJ13425.1"/>
    <property type="molecule type" value="Genomic_DNA"/>
</dbReference>
<dbReference type="KEGG" id="llo:LLO_2978"/>
<dbReference type="Pfam" id="PF13302">
    <property type="entry name" value="Acetyltransf_3"/>
    <property type="match status" value="1"/>
</dbReference>
<keyword evidence="2" id="KW-0012">Acyltransferase</keyword>
<dbReference type="GeneID" id="40927167"/>
<protein>
    <submittedName>
        <fullName evidence="5">Putative acetyltransferase, GNAT family</fullName>
    </submittedName>
</protein>
<comment type="similarity">
    <text evidence="3">Belongs to the acetyltransferase family. RimJ subfamily.</text>
</comment>
<dbReference type="GO" id="GO:0008999">
    <property type="term" value="F:protein-N-terminal-alanine acetyltransferase activity"/>
    <property type="evidence" value="ECO:0007669"/>
    <property type="project" value="TreeGrafter"/>
</dbReference>
<dbReference type="GO" id="GO:0005737">
    <property type="term" value="C:cytoplasm"/>
    <property type="evidence" value="ECO:0007669"/>
    <property type="project" value="TreeGrafter"/>
</dbReference>
<dbReference type="RefSeq" id="WP_003634892.1">
    <property type="nucleotide sequence ID" value="NC_013861.1"/>
</dbReference>
<proteinExistence type="inferred from homology"/>
<dbReference type="AlphaFoldDB" id="D3HLU5"/>
<evidence type="ECO:0000256" key="1">
    <source>
        <dbReference type="ARBA" id="ARBA00022679"/>
    </source>
</evidence>
<dbReference type="InterPro" id="IPR016181">
    <property type="entry name" value="Acyl_CoA_acyltransferase"/>
</dbReference>
<dbReference type="eggNOG" id="COG1670">
    <property type="taxonomic scope" value="Bacteria"/>
</dbReference>
<reference evidence="5 6" key="1">
    <citation type="journal article" date="2010" name="PLoS Genet.">
        <title>Analysis of the Legionella longbeachae genome and transcriptome uncovers unique strategies to cause Legionnaires' disease.</title>
        <authorList>
            <person name="Cazalet C."/>
            <person name="Gomez-Valero L."/>
            <person name="Rusniok C."/>
            <person name="Lomma M."/>
            <person name="Dervins-Ravault D."/>
            <person name="Newton H."/>
            <person name="Sansom F."/>
            <person name="Jarraud S."/>
            <person name="Zidane N."/>
            <person name="Ma L."/>
            <person name="Bouchier C."/>
            <person name="Etienne J."/>
            <person name="Hartland E."/>
            <person name="Buchrieser C."/>
        </authorList>
    </citation>
    <scope>NUCLEOTIDE SEQUENCE [LARGE SCALE GENOMIC DNA]</scope>
    <source>
        <strain evidence="5 6">NSW150</strain>
    </source>
</reference>
<dbReference type="PANTHER" id="PTHR43792">
    <property type="entry name" value="GNAT FAMILY, PUTATIVE (AFU_ORTHOLOGUE AFUA_3G00765)-RELATED-RELATED"/>
    <property type="match status" value="1"/>
</dbReference>
<dbReference type="PANTHER" id="PTHR43792:SF8">
    <property type="entry name" value="[RIBOSOMAL PROTEIN US5]-ALANINE N-ACETYLTRANSFERASE"/>
    <property type="match status" value="1"/>
</dbReference>
<name>D3HLU5_LEGLN</name>
<evidence type="ECO:0000313" key="5">
    <source>
        <dbReference type="EMBL" id="CBJ13425.1"/>
    </source>
</evidence>
<dbReference type="InterPro" id="IPR051531">
    <property type="entry name" value="N-acetyltransferase"/>
</dbReference>